<proteinExistence type="predicted"/>
<name>A0A0F9EBK6_9ZZZZ</name>
<reference evidence="1" key="1">
    <citation type="journal article" date="2015" name="Nature">
        <title>Complex archaea that bridge the gap between prokaryotes and eukaryotes.</title>
        <authorList>
            <person name="Spang A."/>
            <person name="Saw J.H."/>
            <person name="Jorgensen S.L."/>
            <person name="Zaremba-Niedzwiedzka K."/>
            <person name="Martijn J."/>
            <person name="Lind A.E."/>
            <person name="van Eijk R."/>
            <person name="Schleper C."/>
            <person name="Guy L."/>
            <person name="Ettema T.J."/>
        </authorList>
    </citation>
    <scope>NUCLEOTIDE SEQUENCE</scope>
</reference>
<sequence>MSERTLMRTVSGLYMDLLNPSTESVSAIDIAYSLARIKRFNGHTNISVAQHSIEVMMALYARADFPAMLPRSGAARSALLFALLHDTH</sequence>
<feature type="non-terminal residue" evidence="1">
    <location>
        <position position="88"/>
    </location>
</feature>
<comment type="caution">
    <text evidence="1">The sequence shown here is derived from an EMBL/GenBank/DDBJ whole genome shotgun (WGS) entry which is preliminary data.</text>
</comment>
<dbReference type="AlphaFoldDB" id="A0A0F9EBK6"/>
<evidence type="ECO:0000313" key="1">
    <source>
        <dbReference type="EMBL" id="KKL71433.1"/>
    </source>
</evidence>
<dbReference type="Gene3D" id="1.10.3210.10">
    <property type="entry name" value="Hypothetical protein af1432"/>
    <property type="match status" value="1"/>
</dbReference>
<dbReference type="EMBL" id="LAZR01025594">
    <property type="protein sequence ID" value="KKL71433.1"/>
    <property type="molecule type" value="Genomic_DNA"/>
</dbReference>
<organism evidence="1">
    <name type="scientific">marine sediment metagenome</name>
    <dbReference type="NCBI Taxonomy" id="412755"/>
    <lineage>
        <taxon>unclassified sequences</taxon>
        <taxon>metagenomes</taxon>
        <taxon>ecological metagenomes</taxon>
    </lineage>
</organism>
<protein>
    <recommendedName>
        <fullName evidence="2">HD domain-containing protein</fullName>
    </recommendedName>
</protein>
<gene>
    <name evidence="1" type="ORF">LCGC14_2094930</name>
</gene>
<dbReference type="SUPFAM" id="SSF109604">
    <property type="entry name" value="HD-domain/PDEase-like"/>
    <property type="match status" value="1"/>
</dbReference>
<accession>A0A0F9EBK6</accession>
<evidence type="ECO:0008006" key="2">
    <source>
        <dbReference type="Google" id="ProtNLM"/>
    </source>
</evidence>